<dbReference type="InterPro" id="IPR001623">
    <property type="entry name" value="DnaJ_domain"/>
</dbReference>
<dbReference type="Gene3D" id="2.60.260.20">
    <property type="entry name" value="Urease metallochaperone UreE, N-terminal domain"/>
    <property type="match status" value="2"/>
</dbReference>
<evidence type="ECO:0000313" key="8">
    <source>
        <dbReference type="EMBL" id="ALS04495.1"/>
    </source>
</evidence>
<feature type="region of interest" description="Disordered" evidence="6">
    <location>
        <begin position="341"/>
        <end position="382"/>
    </location>
</feature>
<dbReference type="CDD" id="cd06257">
    <property type="entry name" value="DnaJ"/>
    <property type="match status" value="1"/>
</dbReference>
<dbReference type="InterPro" id="IPR018253">
    <property type="entry name" value="DnaJ_domain_CS"/>
</dbReference>
<feature type="domain" description="J" evidence="7">
    <location>
        <begin position="31"/>
        <end position="96"/>
    </location>
</feature>
<dbReference type="GO" id="GO:0005739">
    <property type="term" value="C:mitochondrion"/>
    <property type="evidence" value="ECO:0007669"/>
    <property type="project" value="TreeGrafter"/>
</dbReference>
<dbReference type="GO" id="GO:0051082">
    <property type="term" value="F:unfolded protein binding"/>
    <property type="evidence" value="ECO:0007669"/>
    <property type="project" value="InterPro"/>
</dbReference>
<dbReference type="InterPro" id="IPR051938">
    <property type="entry name" value="Apopto_cytoskel_mod"/>
</dbReference>
<dbReference type="PROSITE" id="PS50076">
    <property type="entry name" value="DNAJ_2"/>
    <property type="match status" value="1"/>
</dbReference>
<keyword evidence="1" id="KW-0479">Metal-binding</keyword>
<dbReference type="PROSITE" id="PS00636">
    <property type="entry name" value="DNAJ_1"/>
    <property type="match status" value="1"/>
</dbReference>
<evidence type="ECO:0000256" key="6">
    <source>
        <dbReference type="SAM" id="MobiDB-lite"/>
    </source>
</evidence>
<dbReference type="AlphaFoldDB" id="A0A0U2USC4"/>
<dbReference type="CDD" id="cd10747">
    <property type="entry name" value="DnaJ_C"/>
    <property type="match status" value="1"/>
</dbReference>
<evidence type="ECO:0000256" key="3">
    <source>
        <dbReference type="ARBA" id="ARBA00022771"/>
    </source>
</evidence>
<feature type="region of interest" description="Disordered" evidence="6">
    <location>
        <begin position="90"/>
        <end position="122"/>
    </location>
</feature>
<sequence>MYSLAGGFKLALRCGHFTARSLHLSGQLLKDYYKTLGVARNASQKDIKKAYYQLAKKYHPDTNKDEPSAARMFQEVSEAYEVLSDDNKRAEYDMSGGRTSSAGAGNPYTRQRPGTTGTQWNYQSNVDPEELFRKIFGEFSRGFNRQQRGGASPFDDLFNFEFHGGMQAQCTITFLEAVKGTTKEVDIMQMAGSMWNPTTSKRKVRVPVPAGIADGQTLRLSLGSQEVFITVRVEESPYFRREGYDVHTEANISISQAILGGIIRIQGLYEELNVRIPPGTDSHTELTLSGRGLKHLEAYNTYGDHIVHLHIKLPTKLTPEQKEIIQEYAYLESNTPGTVNGVDKSSWTGYRRRSPPSDKEKPAESGGDEPGEKKEEENPGILARIKKAIFG</sequence>
<dbReference type="GO" id="GO:0006457">
    <property type="term" value="P:protein folding"/>
    <property type="evidence" value="ECO:0007669"/>
    <property type="project" value="InterPro"/>
</dbReference>
<evidence type="ECO:0000256" key="4">
    <source>
        <dbReference type="ARBA" id="ARBA00022833"/>
    </source>
</evidence>
<dbReference type="FunFam" id="1.10.287.110:FF:000075">
    <property type="entry name" value="Uncharacterized protein, isoform D"/>
    <property type="match status" value="1"/>
</dbReference>
<dbReference type="GO" id="GO:0043066">
    <property type="term" value="P:negative regulation of apoptotic process"/>
    <property type="evidence" value="ECO:0007669"/>
    <property type="project" value="TreeGrafter"/>
</dbReference>
<dbReference type="GO" id="GO:0007005">
    <property type="term" value="P:mitochondrion organization"/>
    <property type="evidence" value="ECO:0007669"/>
    <property type="project" value="TreeGrafter"/>
</dbReference>
<dbReference type="SUPFAM" id="SSF49493">
    <property type="entry name" value="HSP40/DnaJ peptide-binding domain"/>
    <property type="match status" value="2"/>
</dbReference>
<name>A0A0U2USC4_ACAPC</name>
<evidence type="ECO:0000256" key="2">
    <source>
        <dbReference type="ARBA" id="ARBA00022737"/>
    </source>
</evidence>
<dbReference type="FunFam" id="2.60.260.20:FF:000005">
    <property type="entry name" value="Chaperone protein dnaJ 1, mitochondrial"/>
    <property type="match status" value="1"/>
</dbReference>
<keyword evidence="4" id="KW-0862">Zinc</keyword>
<feature type="compositionally biased region" description="Polar residues" evidence="6">
    <location>
        <begin position="97"/>
        <end position="122"/>
    </location>
</feature>
<keyword evidence="5" id="KW-0143">Chaperone</keyword>
<dbReference type="InterPro" id="IPR036869">
    <property type="entry name" value="J_dom_sf"/>
</dbReference>
<dbReference type="InterPro" id="IPR008971">
    <property type="entry name" value="HSP40/DnaJ_pept-bd"/>
</dbReference>
<dbReference type="PRINTS" id="PR00625">
    <property type="entry name" value="JDOMAIN"/>
</dbReference>
<proteinExistence type="evidence at transcript level"/>
<keyword evidence="2" id="KW-0677">Repeat</keyword>
<dbReference type="PANTHER" id="PTHR44145:SF3">
    <property type="entry name" value="DNAJ HOMOLOG SUBFAMILY A MEMBER 3, MITOCHONDRIAL"/>
    <property type="match status" value="1"/>
</dbReference>
<dbReference type="EMBL" id="KT754661">
    <property type="protein sequence ID" value="ALS04495.1"/>
    <property type="molecule type" value="mRNA"/>
</dbReference>
<dbReference type="GO" id="GO:0008270">
    <property type="term" value="F:zinc ion binding"/>
    <property type="evidence" value="ECO:0007669"/>
    <property type="project" value="UniProtKB-KW"/>
</dbReference>
<organism evidence="8">
    <name type="scientific">Acartia pacifica</name>
    <name type="common">Copepod</name>
    <dbReference type="NCBI Taxonomy" id="335913"/>
    <lineage>
        <taxon>Eukaryota</taxon>
        <taxon>Metazoa</taxon>
        <taxon>Ecdysozoa</taxon>
        <taxon>Arthropoda</taxon>
        <taxon>Crustacea</taxon>
        <taxon>Multicrustacea</taxon>
        <taxon>Hexanauplia</taxon>
        <taxon>Copepoda</taxon>
        <taxon>Calanoida</taxon>
        <taxon>Acartiidae</taxon>
        <taxon>Acartia</taxon>
    </lineage>
</organism>
<dbReference type="Pfam" id="PF00226">
    <property type="entry name" value="DnaJ"/>
    <property type="match status" value="1"/>
</dbReference>
<evidence type="ECO:0000256" key="1">
    <source>
        <dbReference type="ARBA" id="ARBA00022723"/>
    </source>
</evidence>
<dbReference type="Pfam" id="PF01556">
    <property type="entry name" value="DnaJ_C"/>
    <property type="match status" value="1"/>
</dbReference>
<reference evidence="8" key="1">
    <citation type="journal article" date="2015" name="Sci. Rep.">
        <title>Spliced leader RNA trans-splicing discovered in copepods.</title>
        <authorList>
            <person name="Yang F."/>
            <person name="Xu D."/>
            <person name="Zhuang Y."/>
            <person name="Yi X."/>
            <person name="Huang Y."/>
            <person name="Chen H."/>
            <person name="Lin S."/>
            <person name="Campbell D.A."/>
            <person name="Sturm N.R."/>
            <person name="Liu G."/>
            <person name="Zhang H."/>
        </authorList>
    </citation>
    <scope>NUCLEOTIDE SEQUENCE</scope>
</reference>
<evidence type="ECO:0000256" key="5">
    <source>
        <dbReference type="ARBA" id="ARBA00023186"/>
    </source>
</evidence>
<dbReference type="Gene3D" id="1.10.287.110">
    <property type="entry name" value="DnaJ domain"/>
    <property type="match status" value="1"/>
</dbReference>
<keyword evidence="3" id="KW-0863">Zinc-finger</keyword>
<accession>A0A0U2USC4</accession>
<evidence type="ECO:0000259" key="7">
    <source>
        <dbReference type="PROSITE" id="PS50076"/>
    </source>
</evidence>
<dbReference type="SUPFAM" id="SSF46565">
    <property type="entry name" value="Chaperone J-domain"/>
    <property type="match status" value="1"/>
</dbReference>
<protein>
    <submittedName>
        <fullName evidence="8">Chaperone protein dnaJ</fullName>
    </submittedName>
</protein>
<dbReference type="InterPro" id="IPR002939">
    <property type="entry name" value="DnaJ_C"/>
</dbReference>
<dbReference type="SMART" id="SM00271">
    <property type="entry name" value="DnaJ"/>
    <property type="match status" value="1"/>
</dbReference>
<dbReference type="PANTHER" id="PTHR44145">
    <property type="entry name" value="DNAJ HOMOLOG SUBFAMILY A MEMBER 3, MITOCHONDRIAL"/>
    <property type="match status" value="1"/>
</dbReference>